<accession>A0AAU7UJ98</accession>
<dbReference type="RefSeq" id="WP_350269552.1">
    <property type="nucleotide sequence ID" value="NZ_CP158281.1"/>
</dbReference>
<reference evidence="1" key="1">
    <citation type="submission" date="2024-06" db="EMBL/GenBank/DDBJ databases">
        <title>Brevibacterium koreense sp. nov., isolated from jogae-jeotgal, a Korean fermented seafood.</title>
        <authorList>
            <person name="Whon T.W."/>
            <person name="Nam S."/>
            <person name="Kim Y."/>
        </authorList>
    </citation>
    <scope>NUCLEOTIDE SEQUENCE</scope>
    <source>
        <strain evidence="1">CBA3109</strain>
    </source>
</reference>
<dbReference type="EMBL" id="CP158281">
    <property type="protein sequence ID" value="XBV88546.1"/>
    <property type="molecule type" value="Genomic_DNA"/>
</dbReference>
<name>A0AAU7UJ98_9MICO</name>
<evidence type="ECO:0000313" key="1">
    <source>
        <dbReference type="EMBL" id="XBV88546.1"/>
    </source>
</evidence>
<gene>
    <name evidence="1" type="ORF">AAFP32_13395</name>
</gene>
<proteinExistence type="predicted"/>
<dbReference type="AlphaFoldDB" id="A0AAU7UJ98"/>
<sequence length="42" mass="4520">MVSQLQLSATSTGNTLFAEWMDESVTVIADPDSNHIRVSPGN</sequence>
<dbReference type="KEGG" id="bkr:AAFP32_13395"/>
<protein>
    <submittedName>
        <fullName evidence="1">Uncharacterized protein</fullName>
    </submittedName>
</protein>
<organism evidence="1">
    <name type="scientific">Brevibacterium koreense</name>
    <dbReference type="NCBI Taxonomy" id="3140787"/>
    <lineage>
        <taxon>Bacteria</taxon>
        <taxon>Bacillati</taxon>
        <taxon>Actinomycetota</taxon>
        <taxon>Actinomycetes</taxon>
        <taxon>Micrococcales</taxon>
        <taxon>Brevibacteriaceae</taxon>
        <taxon>Brevibacterium</taxon>
    </lineage>
</organism>